<keyword evidence="3" id="KW-0456">Lyase</keyword>
<sequence>MHHHAPFDPAGGTPCWVDVASADPAACRAFYSGLFGWEFGPEVAGHSQASLGGEPVATVYLARRNPGHFLGWTLYLEVSDAERAAKQIVELGGVVLSGPVRVPGRGRLVVAKDPTGGTIGFWETEHGWHCATGRPGTLTWAELNSRDGVRADGFFASLFDFRQDQVGDGHGFDYTTWFRNGEPILGRMRMGPEFPHEVPSHWSVYFGVDPGEGTDALALRAVRLGGKISYEPFDSPFGRLAILEDPTGGTFTVVDTSRRSESTSPVDDPYDD</sequence>
<feature type="region of interest" description="Disordered" evidence="1">
    <location>
        <begin position="253"/>
        <end position="272"/>
    </location>
</feature>
<evidence type="ECO:0000256" key="1">
    <source>
        <dbReference type="SAM" id="MobiDB-lite"/>
    </source>
</evidence>
<dbReference type="InterPro" id="IPR052164">
    <property type="entry name" value="Anthracycline_SecMetBiosynth"/>
</dbReference>
<feature type="domain" description="VOC" evidence="2">
    <location>
        <begin position="137"/>
        <end position="256"/>
    </location>
</feature>
<gene>
    <name evidence="3" type="ORF">JOF53_005949</name>
</gene>
<dbReference type="Proteomes" id="UP001519363">
    <property type="component" value="Unassembled WGS sequence"/>
</dbReference>
<dbReference type="GO" id="GO:0016829">
    <property type="term" value="F:lyase activity"/>
    <property type="evidence" value="ECO:0007669"/>
    <property type="project" value="UniProtKB-KW"/>
</dbReference>
<comment type="caution">
    <text evidence="3">The sequence shown here is derived from an EMBL/GenBank/DDBJ whole genome shotgun (WGS) entry which is preliminary data.</text>
</comment>
<dbReference type="PANTHER" id="PTHR33993:SF14">
    <property type="entry name" value="GB|AAF24581.1"/>
    <property type="match status" value="1"/>
</dbReference>
<reference evidence="3 4" key="1">
    <citation type="submission" date="2021-03" db="EMBL/GenBank/DDBJ databases">
        <title>Sequencing the genomes of 1000 actinobacteria strains.</title>
        <authorList>
            <person name="Klenk H.-P."/>
        </authorList>
    </citation>
    <scope>NUCLEOTIDE SEQUENCE [LARGE SCALE GENOMIC DNA]</scope>
    <source>
        <strain evidence="3 4">DSM 44580</strain>
    </source>
</reference>
<accession>A0ABS5ALD3</accession>
<evidence type="ECO:0000313" key="3">
    <source>
        <dbReference type="EMBL" id="MBP2477077.1"/>
    </source>
</evidence>
<dbReference type="PANTHER" id="PTHR33993">
    <property type="entry name" value="GLYOXALASE-RELATED"/>
    <property type="match status" value="1"/>
</dbReference>
<dbReference type="InterPro" id="IPR029068">
    <property type="entry name" value="Glyas_Bleomycin-R_OHBP_Dase"/>
</dbReference>
<evidence type="ECO:0000259" key="2">
    <source>
        <dbReference type="PROSITE" id="PS51819"/>
    </source>
</evidence>
<dbReference type="InterPro" id="IPR041581">
    <property type="entry name" value="Glyoxalase_6"/>
</dbReference>
<dbReference type="Pfam" id="PF18029">
    <property type="entry name" value="Glyoxalase_6"/>
    <property type="match status" value="1"/>
</dbReference>
<dbReference type="Gene3D" id="3.10.180.10">
    <property type="entry name" value="2,3-Dihydroxybiphenyl 1,2-Dioxygenase, domain 1"/>
    <property type="match status" value="2"/>
</dbReference>
<name>A0ABS5ALD3_9PSEU</name>
<protein>
    <submittedName>
        <fullName evidence="3">Enzyme related to lactoylglutathione lyase</fullName>
    </submittedName>
</protein>
<organism evidence="3 4">
    <name type="scientific">Crossiella equi</name>
    <dbReference type="NCBI Taxonomy" id="130796"/>
    <lineage>
        <taxon>Bacteria</taxon>
        <taxon>Bacillati</taxon>
        <taxon>Actinomycetota</taxon>
        <taxon>Actinomycetes</taxon>
        <taxon>Pseudonocardiales</taxon>
        <taxon>Pseudonocardiaceae</taxon>
        <taxon>Crossiella</taxon>
    </lineage>
</organism>
<evidence type="ECO:0000313" key="4">
    <source>
        <dbReference type="Proteomes" id="UP001519363"/>
    </source>
</evidence>
<dbReference type="RefSeq" id="WP_086789592.1">
    <property type="nucleotide sequence ID" value="NZ_JAGIOO010000001.1"/>
</dbReference>
<keyword evidence="4" id="KW-1185">Reference proteome</keyword>
<dbReference type="CDD" id="cd07247">
    <property type="entry name" value="SgaA_N_like"/>
    <property type="match status" value="2"/>
</dbReference>
<dbReference type="EMBL" id="JAGIOO010000001">
    <property type="protein sequence ID" value="MBP2477077.1"/>
    <property type="molecule type" value="Genomic_DNA"/>
</dbReference>
<feature type="domain" description="VOC" evidence="2">
    <location>
        <begin position="13"/>
        <end position="124"/>
    </location>
</feature>
<dbReference type="PROSITE" id="PS51819">
    <property type="entry name" value="VOC"/>
    <property type="match status" value="2"/>
</dbReference>
<proteinExistence type="predicted"/>
<dbReference type="SUPFAM" id="SSF54593">
    <property type="entry name" value="Glyoxalase/Bleomycin resistance protein/Dihydroxybiphenyl dioxygenase"/>
    <property type="match status" value="2"/>
</dbReference>
<dbReference type="InterPro" id="IPR037523">
    <property type="entry name" value="VOC_core"/>
</dbReference>